<accession>A0A930VR30</accession>
<sequence length="144" mass="14356">MSDDDTQPTSGSRWEQPTPPPVAHPTAPAPAYAPAPQPRHRGKLALAGGAVGIALVAGGGGFALGHATADTDRDGMGRFGPGNLQGNFPDGGPLGPQHNGPQGAFPGQLGQPPDGFGDRDDDGDGDQGQQLPDDGTTEGSTSNS</sequence>
<protein>
    <submittedName>
        <fullName evidence="2">Uncharacterized protein</fullName>
    </submittedName>
</protein>
<evidence type="ECO:0000313" key="2">
    <source>
        <dbReference type="EMBL" id="MBF4768385.1"/>
    </source>
</evidence>
<reference evidence="2" key="1">
    <citation type="submission" date="2020-11" db="EMBL/GenBank/DDBJ databases">
        <title>Nocardioides cynanchi sp. nov., isolated from soil of rhizosphere of Cynanchum wilfordii.</title>
        <authorList>
            <person name="Lee J.-S."/>
            <person name="Suh M.K."/>
            <person name="Kim J.-S."/>
        </authorList>
    </citation>
    <scope>NUCLEOTIDE SEQUENCE</scope>
    <source>
        <strain evidence="2">KCTC 19276</strain>
    </source>
</reference>
<feature type="region of interest" description="Disordered" evidence="1">
    <location>
        <begin position="61"/>
        <end position="144"/>
    </location>
</feature>
<evidence type="ECO:0000313" key="3">
    <source>
        <dbReference type="Proteomes" id="UP000660668"/>
    </source>
</evidence>
<feature type="region of interest" description="Disordered" evidence="1">
    <location>
        <begin position="1"/>
        <end position="41"/>
    </location>
</feature>
<dbReference type="AlphaFoldDB" id="A0A930VR30"/>
<dbReference type="EMBL" id="JADKPO010000013">
    <property type="protein sequence ID" value="MBF4768385.1"/>
    <property type="molecule type" value="Genomic_DNA"/>
</dbReference>
<organism evidence="2 3">
    <name type="scientific">Nocardioides agariphilus</name>
    <dbReference type="NCBI Taxonomy" id="433664"/>
    <lineage>
        <taxon>Bacteria</taxon>
        <taxon>Bacillati</taxon>
        <taxon>Actinomycetota</taxon>
        <taxon>Actinomycetes</taxon>
        <taxon>Propionibacteriales</taxon>
        <taxon>Nocardioidaceae</taxon>
        <taxon>Nocardioides</taxon>
    </lineage>
</organism>
<name>A0A930VR30_9ACTN</name>
<feature type="compositionally biased region" description="Pro residues" evidence="1">
    <location>
        <begin position="17"/>
        <end position="37"/>
    </location>
</feature>
<dbReference type="Proteomes" id="UP000660668">
    <property type="component" value="Unassembled WGS sequence"/>
</dbReference>
<evidence type="ECO:0000256" key="1">
    <source>
        <dbReference type="SAM" id="MobiDB-lite"/>
    </source>
</evidence>
<dbReference type="RefSeq" id="WP_194696535.1">
    <property type="nucleotide sequence ID" value="NZ_JADKPO010000013.1"/>
</dbReference>
<keyword evidence="3" id="KW-1185">Reference proteome</keyword>
<comment type="caution">
    <text evidence="2">The sequence shown here is derived from an EMBL/GenBank/DDBJ whole genome shotgun (WGS) entry which is preliminary data.</text>
</comment>
<proteinExistence type="predicted"/>
<gene>
    <name evidence="2" type="ORF">ISU10_11460</name>
</gene>